<dbReference type="GO" id="GO:0005886">
    <property type="term" value="C:plasma membrane"/>
    <property type="evidence" value="ECO:0007669"/>
    <property type="project" value="UniProtKB-SubCell"/>
</dbReference>
<dbReference type="EMBL" id="SJST01000001">
    <property type="protein sequence ID" value="TCD15875.1"/>
    <property type="molecule type" value="Genomic_DNA"/>
</dbReference>
<evidence type="ECO:0000256" key="8">
    <source>
        <dbReference type="ARBA" id="ARBA00022692"/>
    </source>
</evidence>
<evidence type="ECO:0000256" key="10">
    <source>
        <dbReference type="ARBA" id="ARBA00022989"/>
    </source>
</evidence>
<keyword evidence="7 12" id="KW-0997">Cell inner membrane</keyword>
<dbReference type="GO" id="GO:0015886">
    <property type="term" value="P:heme transport"/>
    <property type="evidence" value="ECO:0007669"/>
    <property type="project" value="InterPro"/>
</dbReference>
<comment type="subcellular location">
    <subcellularLocation>
        <location evidence="2 12">Cell inner membrane</location>
        <topology evidence="2 12">Single-pass membrane protein</topology>
    </subcellularLocation>
</comment>
<keyword evidence="11 12" id="KW-0472">Membrane</keyword>
<evidence type="ECO:0000313" key="13">
    <source>
        <dbReference type="EMBL" id="TCD15875.1"/>
    </source>
</evidence>
<dbReference type="NCBIfam" id="TIGR03141">
    <property type="entry name" value="cytochro_ccmD"/>
    <property type="match status" value="1"/>
</dbReference>
<evidence type="ECO:0000256" key="9">
    <source>
        <dbReference type="ARBA" id="ARBA00022748"/>
    </source>
</evidence>
<dbReference type="AlphaFoldDB" id="A0A4R0PDM7"/>
<keyword evidence="6 12" id="KW-1003">Cell membrane</keyword>
<dbReference type="RefSeq" id="WP_131564204.1">
    <property type="nucleotide sequence ID" value="NZ_JAINFK010000001.1"/>
</dbReference>
<keyword evidence="14" id="KW-1185">Reference proteome</keyword>
<accession>A0A4R0PDM7</accession>
<keyword evidence="8 12" id="KW-0812">Transmembrane</keyword>
<comment type="function">
    <text evidence="1 12">Required for the export of heme to the periplasm for the biogenesis of c-type cytochromes.</text>
</comment>
<sequence>MTHFQYVLTSYALTALVLAGLGLWLWLDARARRRELARLEESGVRRRSEQS</sequence>
<keyword evidence="9 12" id="KW-0201">Cytochrome c-type biogenesis</keyword>
<evidence type="ECO:0000256" key="4">
    <source>
        <dbReference type="ARBA" id="ARBA00016461"/>
    </source>
</evidence>
<evidence type="ECO:0000256" key="6">
    <source>
        <dbReference type="ARBA" id="ARBA00022475"/>
    </source>
</evidence>
<evidence type="ECO:0000256" key="1">
    <source>
        <dbReference type="ARBA" id="ARBA00002442"/>
    </source>
</evidence>
<feature type="transmembrane region" description="Helical" evidence="12">
    <location>
        <begin position="6"/>
        <end position="27"/>
    </location>
</feature>
<evidence type="ECO:0000256" key="3">
    <source>
        <dbReference type="ARBA" id="ARBA00008741"/>
    </source>
</evidence>
<dbReference type="GO" id="GO:0017004">
    <property type="term" value="P:cytochrome complex assembly"/>
    <property type="evidence" value="ECO:0007669"/>
    <property type="project" value="UniProtKB-KW"/>
</dbReference>
<evidence type="ECO:0000256" key="7">
    <source>
        <dbReference type="ARBA" id="ARBA00022519"/>
    </source>
</evidence>
<evidence type="ECO:0000256" key="2">
    <source>
        <dbReference type="ARBA" id="ARBA00004377"/>
    </source>
</evidence>
<evidence type="ECO:0000313" key="14">
    <source>
        <dbReference type="Proteomes" id="UP000291301"/>
    </source>
</evidence>
<dbReference type="Proteomes" id="UP000291301">
    <property type="component" value="Unassembled WGS sequence"/>
</dbReference>
<name>A0A4R0PDM7_9HYPH</name>
<dbReference type="InterPro" id="IPR007078">
    <property type="entry name" value="Haem_export_protD_CcmD"/>
</dbReference>
<keyword evidence="10 12" id="KW-1133">Transmembrane helix</keyword>
<keyword evidence="5 12" id="KW-0813">Transport</keyword>
<comment type="caution">
    <text evidence="13">The sequence shown here is derived from an EMBL/GenBank/DDBJ whole genome shotgun (WGS) entry which is preliminary data.</text>
</comment>
<reference evidence="13 14" key="1">
    <citation type="journal article" date="2015" name="Antonie Van Leeuwenhoek">
        <title>Oricola cellulosilytica gen. nov., sp. nov., a cellulose-degrading bacterium of the family Phyllobacteriaceae isolated from surface seashore water, and emended descriptions of Mesorhizobium loti and Phyllobacterium myrsinacearum.</title>
        <authorList>
            <person name="Hameed A."/>
            <person name="Shahina M."/>
            <person name="Lai W.A."/>
            <person name="Lin S.Y."/>
            <person name="Young L.S."/>
            <person name="Liu Y.C."/>
            <person name="Hsu Y.H."/>
            <person name="Young C.C."/>
        </authorList>
    </citation>
    <scope>NUCLEOTIDE SEQUENCE [LARGE SCALE GENOMIC DNA]</scope>
    <source>
        <strain evidence="13 14">KCTC 52183</strain>
    </source>
</reference>
<evidence type="ECO:0000256" key="11">
    <source>
        <dbReference type="ARBA" id="ARBA00023136"/>
    </source>
</evidence>
<comment type="similarity">
    <text evidence="3 12">Belongs to the CcmD/CycX/HelD family.</text>
</comment>
<proteinExistence type="inferred from homology"/>
<evidence type="ECO:0000256" key="12">
    <source>
        <dbReference type="RuleBase" id="RU363101"/>
    </source>
</evidence>
<organism evidence="13 14">
    <name type="scientific">Oricola cellulosilytica</name>
    <dbReference type="NCBI Taxonomy" id="1429082"/>
    <lineage>
        <taxon>Bacteria</taxon>
        <taxon>Pseudomonadati</taxon>
        <taxon>Pseudomonadota</taxon>
        <taxon>Alphaproteobacteria</taxon>
        <taxon>Hyphomicrobiales</taxon>
        <taxon>Ahrensiaceae</taxon>
        <taxon>Oricola</taxon>
    </lineage>
</organism>
<gene>
    <name evidence="13" type="primary">ccmD</name>
    <name evidence="13" type="ORF">E0D97_00070</name>
</gene>
<dbReference type="Pfam" id="PF04995">
    <property type="entry name" value="CcmD"/>
    <property type="match status" value="1"/>
</dbReference>
<protein>
    <recommendedName>
        <fullName evidence="4 12">Heme exporter protein D</fullName>
    </recommendedName>
</protein>
<evidence type="ECO:0000256" key="5">
    <source>
        <dbReference type="ARBA" id="ARBA00022448"/>
    </source>
</evidence>